<evidence type="ECO:0000256" key="6">
    <source>
        <dbReference type="ARBA" id="ARBA00023136"/>
    </source>
</evidence>
<accession>X5DUA5</accession>
<evidence type="ECO:0000256" key="4">
    <source>
        <dbReference type="ARBA" id="ARBA00022692"/>
    </source>
</evidence>
<keyword evidence="6 8" id="KW-0472">Membrane</keyword>
<evidence type="ECO:0000256" key="7">
    <source>
        <dbReference type="SAM" id="MobiDB-lite"/>
    </source>
</evidence>
<feature type="transmembrane region" description="Helical" evidence="8">
    <location>
        <begin position="207"/>
        <end position="224"/>
    </location>
</feature>
<evidence type="ECO:0000313" key="10">
    <source>
        <dbReference type="EMBL" id="AHW64854.1"/>
    </source>
</evidence>
<protein>
    <submittedName>
        <fullName evidence="10">Putative membrane protein</fullName>
    </submittedName>
</protein>
<feature type="transmembrane region" description="Helical" evidence="8">
    <location>
        <begin position="231"/>
        <end position="249"/>
    </location>
</feature>
<evidence type="ECO:0000256" key="2">
    <source>
        <dbReference type="ARBA" id="ARBA00007400"/>
    </source>
</evidence>
<dbReference type="InterPro" id="IPR002656">
    <property type="entry name" value="Acyl_transf_3_dom"/>
</dbReference>
<evidence type="ECO:0000313" key="11">
    <source>
        <dbReference type="Proteomes" id="UP000023703"/>
    </source>
</evidence>
<feature type="transmembrane region" description="Helical" evidence="8">
    <location>
        <begin position="157"/>
        <end position="174"/>
    </location>
</feature>
<dbReference type="AlphaFoldDB" id="X5DUA5"/>
<dbReference type="HOGENOM" id="CLU_023915_5_1_11"/>
<evidence type="ECO:0000256" key="8">
    <source>
        <dbReference type="SAM" id="Phobius"/>
    </source>
</evidence>
<dbReference type="GO" id="GO:0005886">
    <property type="term" value="C:plasma membrane"/>
    <property type="evidence" value="ECO:0007669"/>
    <property type="project" value="UniProtKB-SubCell"/>
</dbReference>
<evidence type="ECO:0000256" key="5">
    <source>
        <dbReference type="ARBA" id="ARBA00022989"/>
    </source>
</evidence>
<dbReference type="Pfam" id="PF01757">
    <property type="entry name" value="Acyl_transf_3"/>
    <property type="match status" value="1"/>
</dbReference>
<evidence type="ECO:0000259" key="9">
    <source>
        <dbReference type="Pfam" id="PF01757"/>
    </source>
</evidence>
<dbReference type="Proteomes" id="UP000023703">
    <property type="component" value="Chromosome"/>
</dbReference>
<organism evidence="10 11">
    <name type="scientific">Corynebacterium glyciniphilum AJ 3170</name>
    <dbReference type="NCBI Taxonomy" id="1404245"/>
    <lineage>
        <taxon>Bacteria</taxon>
        <taxon>Bacillati</taxon>
        <taxon>Actinomycetota</taxon>
        <taxon>Actinomycetes</taxon>
        <taxon>Mycobacteriales</taxon>
        <taxon>Corynebacteriaceae</taxon>
        <taxon>Corynebacterium</taxon>
    </lineage>
</organism>
<feature type="transmembrane region" description="Helical" evidence="8">
    <location>
        <begin position="264"/>
        <end position="282"/>
    </location>
</feature>
<dbReference type="eggNOG" id="COG4763">
    <property type="taxonomic scope" value="Bacteria"/>
</dbReference>
<dbReference type="OrthoDB" id="4394033at2"/>
<keyword evidence="11" id="KW-1185">Reference proteome</keyword>
<keyword evidence="4 8" id="KW-0812">Transmembrane</keyword>
<dbReference type="GO" id="GO:0009246">
    <property type="term" value="P:enterobacterial common antigen biosynthetic process"/>
    <property type="evidence" value="ECO:0007669"/>
    <property type="project" value="TreeGrafter"/>
</dbReference>
<name>X5DUA5_9CORY</name>
<feature type="transmembrane region" description="Helical" evidence="8">
    <location>
        <begin position="333"/>
        <end position="358"/>
    </location>
</feature>
<dbReference type="GO" id="GO:0016413">
    <property type="term" value="F:O-acetyltransferase activity"/>
    <property type="evidence" value="ECO:0007669"/>
    <property type="project" value="TreeGrafter"/>
</dbReference>
<dbReference type="PANTHER" id="PTHR40074:SF4">
    <property type="entry name" value="INNER MEMBRANE PROTEIN YCFT"/>
    <property type="match status" value="1"/>
</dbReference>
<feature type="transmembrane region" description="Helical" evidence="8">
    <location>
        <begin position="302"/>
        <end position="321"/>
    </location>
</feature>
<feature type="region of interest" description="Disordered" evidence="7">
    <location>
        <begin position="1"/>
        <end position="20"/>
    </location>
</feature>
<dbReference type="RefSeq" id="WP_081803910.1">
    <property type="nucleotide sequence ID" value="NZ_CP006842.1"/>
</dbReference>
<comment type="similarity">
    <text evidence="2">Belongs to the acyltransferase 3 family.</text>
</comment>
<proteinExistence type="inferred from homology"/>
<feature type="domain" description="Acyltransferase 3" evidence="9">
    <location>
        <begin position="27"/>
        <end position="342"/>
    </location>
</feature>
<dbReference type="KEGG" id="cgy:CGLY_12070"/>
<feature type="transmembrane region" description="Helical" evidence="8">
    <location>
        <begin position="98"/>
        <end position="118"/>
    </location>
</feature>
<dbReference type="PANTHER" id="PTHR40074">
    <property type="entry name" value="O-ACETYLTRANSFERASE WECH"/>
    <property type="match status" value="1"/>
</dbReference>
<gene>
    <name evidence="10" type="ORF">CGLY_12070</name>
</gene>
<evidence type="ECO:0000256" key="1">
    <source>
        <dbReference type="ARBA" id="ARBA00004651"/>
    </source>
</evidence>
<evidence type="ECO:0000256" key="3">
    <source>
        <dbReference type="ARBA" id="ARBA00022475"/>
    </source>
</evidence>
<comment type="subcellular location">
    <subcellularLocation>
        <location evidence="1">Cell membrane</location>
        <topology evidence="1">Multi-pass membrane protein</topology>
    </subcellularLocation>
</comment>
<feature type="transmembrane region" description="Helical" evidence="8">
    <location>
        <begin position="181"/>
        <end position="201"/>
    </location>
</feature>
<keyword evidence="3" id="KW-1003">Cell membrane</keyword>
<keyword evidence="5 8" id="KW-1133">Transmembrane helix</keyword>
<reference evidence="10 11" key="1">
    <citation type="journal article" date="2015" name="Int. J. Syst. Evol. Microbiol.">
        <title>Revisiting Corynebacterium glyciniphilum (ex Kubota et al., 1972) sp. nov., nom. rev., isolated from putrefied banana.</title>
        <authorList>
            <person name="Al-Dilaimi A."/>
            <person name="Bednarz H."/>
            <person name="Lomker A."/>
            <person name="Niehaus K."/>
            <person name="Kalinowski J."/>
            <person name="Ruckert C."/>
        </authorList>
    </citation>
    <scope>NUCLEOTIDE SEQUENCE [LARGE SCALE GENOMIC DNA]</scope>
    <source>
        <strain evidence="10">AJ 3170</strain>
    </source>
</reference>
<feature type="transmembrane region" description="Helical" evidence="8">
    <location>
        <begin position="69"/>
        <end position="86"/>
    </location>
</feature>
<sequence>MPPEVTPVSSGTPSSRSGHRGRIGRVGWVDAAKGLCILLVVAGHANITLNNNGYDTGIWEKMSLMLGPFRMPLFFLLTGLFAARALSERWRSFADRRVWIMVWLFVLWVPIREIWLSMVPLTSVGNSDGIPAPQGLDPENWGPMAERIGLSVLGPESYLWFVYALALFAVVSKLTRRVPPVIQLLAAMALSVLSPLAEFDWPWNDILRTYFFYLLGMYGAPWIHRLAQRRSLWIIAGSVSVYAVVALWIDATHDHFNFGLNGPVRLFLALVGIIAVVSAFSYMESWRITVPFSKVGARTLPVFLMHIMVLATVAFLLDLVLPADPGLPLQPLILAGIAAVLCLGLHKVLMACGFSWLFRRPQWMRRRYLDSERRRQEP</sequence>
<dbReference type="EMBL" id="CP006842">
    <property type="protein sequence ID" value="AHW64854.1"/>
    <property type="molecule type" value="Genomic_DNA"/>
</dbReference>
<dbReference type="STRING" id="1404245.CGLY_12070"/>